<evidence type="ECO:0000256" key="3">
    <source>
        <dbReference type="ARBA" id="ARBA00022989"/>
    </source>
</evidence>
<evidence type="ECO:0000256" key="2">
    <source>
        <dbReference type="ARBA" id="ARBA00022692"/>
    </source>
</evidence>
<organism evidence="7 8">
    <name type="scientific">Streptomyces hokutonensis</name>
    <dbReference type="NCBI Taxonomy" id="1306990"/>
    <lineage>
        <taxon>Bacteria</taxon>
        <taxon>Bacillati</taxon>
        <taxon>Actinomycetota</taxon>
        <taxon>Actinomycetes</taxon>
        <taxon>Kitasatosporales</taxon>
        <taxon>Streptomycetaceae</taxon>
        <taxon>Streptomyces</taxon>
    </lineage>
</organism>
<evidence type="ECO:0000313" key="8">
    <source>
        <dbReference type="Proteomes" id="UP001601303"/>
    </source>
</evidence>
<gene>
    <name evidence="7" type="ORF">ACFYNQ_29880</name>
</gene>
<sequence length="261" mass="28263">MRRWVRALGTACRLTLTGVGRDRLALCMVVLFIPAWIWAVRWVVREAEVRFRLYGLHGPADGVASGDFTANGNHIGQIVGALNAVTLITGFIMLMVTFATTELDRRLILCGFPRTALMLAKTTVLLLVAAVVAGYAAWLLCGSWAVRQEGLLTVAVFMAALVYGGAGIMLGSVLRRELEGVLVVIMMSLVDLGLQNPIMAREVDGIPLLPLFGPMQAAFAAAFTDEVPWRPVTHGILWLLATTSLGLGVVYARTRGYPRPT</sequence>
<keyword evidence="2 5" id="KW-0812">Transmembrane</keyword>
<accession>A0ABW6M9E0</accession>
<dbReference type="Pfam" id="PF12698">
    <property type="entry name" value="ABC2_membrane_3"/>
    <property type="match status" value="1"/>
</dbReference>
<feature type="transmembrane region" description="Helical" evidence="5">
    <location>
        <begin position="24"/>
        <end position="44"/>
    </location>
</feature>
<feature type="transmembrane region" description="Helical" evidence="5">
    <location>
        <begin position="124"/>
        <end position="145"/>
    </location>
</feature>
<dbReference type="EMBL" id="JBIAHM010000011">
    <property type="protein sequence ID" value="MFE9602760.1"/>
    <property type="molecule type" value="Genomic_DNA"/>
</dbReference>
<dbReference type="RefSeq" id="WP_388110865.1">
    <property type="nucleotide sequence ID" value="NZ_JBIAHM010000011.1"/>
</dbReference>
<evidence type="ECO:0000313" key="7">
    <source>
        <dbReference type="EMBL" id="MFE9602760.1"/>
    </source>
</evidence>
<feature type="transmembrane region" description="Helical" evidence="5">
    <location>
        <begin position="235"/>
        <end position="252"/>
    </location>
</feature>
<keyword evidence="3 5" id="KW-1133">Transmembrane helix</keyword>
<evidence type="ECO:0000256" key="4">
    <source>
        <dbReference type="ARBA" id="ARBA00023136"/>
    </source>
</evidence>
<name>A0ABW6M9E0_9ACTN</name>
<reference evidence="7 8" key="1">
    <citation type="submission" date="2024-10" db="EMBL/GenBank/DDBJ databases">
        <title>The Natural Products Discovery Center: Release of the First 8490 Sequenced Strains for Exploring Actinobacteria Biosynthetic Diversity.</title>
        <authorList>
            <person name="Kalkreuter E."/>
            <person name="Kautsar S.A."/>
            <person name="Yang D."/>
            <person name="Bader C.D."/>
            <person name="Teijaro C.N."/>
            <person name="Fluegel L."/>
            <person name="Davis C.M."/>
            <person name="Simpson J.R."/>
            <person name="Lauterbach L."/>
            <person name="Steele A.D."/>
            <person name="Gui C."/>
            <person name="Meng S."/>
            <person name="Li G."/>
            <person name="Viehrig K."/>
            <person name="Ye F."/>
            <person name="Su P."/>
            <person name="Kiefer A.F."/>
            <person name="Nichols A."/>
            <person name="Cepeda A.J."/>
            <person name="Yan W."/>
            <person name="Fan B."/>
            <person name="Jiang Y."/>
            <person name="Adhikari A."/>
            <person name="Zheng C.-J."/>
            <person name="Schuster L."/>
            <person name="Cowan T.M."/>
            <person name="Smanski M.J."/>
            <person name="Chevrette M.G."/>
            <person name="De Carvalho L.P.S."/>
            <person name="Shen B."/>
        </authorList>
    </citation>
    <scope>NUCLEOTIDE SEQUENCE [LARGE SCALE GENOMIC DNA]</scope>
    <source>
        <strain evidence="7 8">NPDC006488</strain>
    </source>
</reference>
<evidence type="ECO:0000256" key="1">
    <source>
        <dbReference type="ARBA" id="ARBA00004141"/>
    </source>
</evidence>
<evidence type="ECO:0000256" key="5">
    <source>
        <dbReference type="SAM" id="Phobius"/>
    </source>
</evidence>
<proteinExistence type="predicted"/>
<keyword evidence="4 5" id="KW-0472">Membrane</keyword>
<evidence type="ECO:0000259" key="6">
    <source>
        <dbReference type="Pfam" id="PF12698"/>
    </source>
</evidence>
<dbReference type="InterPro" id="IPR013525">
    <property type="entry name" value="ABC2_TM"/>
</dbReference>
<dbReference type="Proteomes" id="UP001601303">
    <property type="component" value="Unassembled WGS sequence"/>
</dbReference>
<feature type="transmembrane region" description="Helical" evidence="5">
    <location>
        <begin position="78"/>
        <end position="103"/>
    </location>
</feature>
<feature type="transmembrane region" description="Helical" evidence="5">
    <location>
        <begin position="181"/>
        <end position="200"/>
    </location>
</feature>
<feature type="transmembrane region" description="Helical" evidence="5">
    <location>
        <begin position="151"/>
        <end position="174"/>
    </location>
</feature>
<comment type="caution">
    <text evidence="7">The sequence shown here is derived from an EMBL/GenBank/DDBJ whole genome shotgun (WGS) entry which is preliminary data.</text>
</comment>
<protein>
    <submittedName>
        <fullName evidence="7">ABC transporter permease</fullName>
    </submittedName>
</protein>
<comment type="subcellular location">
    <subcellularLocation>
        <location evidence="1">Membrane</location>
        <topology evidence="1">Multi-pass membrane protein</topology>
    </subcellularLocation>
</comment>
<keyword evidence="8" id="KW-1185">Reference proteome</keyword>
<feature type="domain" description="ABC-2 type transporter transmembrane" evidence="6">
    <location>
        <begin position="75"/>
        <end position="245"/>
    </location>
</feature>